<evidence type="ECO:0000256" key="6">
    <source>
        <dbReference type="RuleBase" id="RU362079"/>
    </source>
</evidence>
<accession>A0A1H1S0W9</accession>
<dbReference type="GO" id="GO:0005737">
    <property type="term" value="C:cytoplasm"/>
    <property type="evidence" value="ECO:0007669"/>
    <property type="project" value="TreeGrafter"/>
</dbReference>
<proteinExistence type="inferred from homology"/>
<dbReference type="SMART" id="SM00905">
    <property type="entry name" value="FolB"/>
    <property type="match status" value="1"/>
</dbReference>
<gene>
    <name evidence="8" type="ORF">SAMN04489797_1555</name>
</gene>
<dbReference type="NCBIfam" id="TIGR00525">
    <property type="entry name" value="folB"/>
    <property type="match status" value="1"/>
</dbReference>
<dbReference type="Pfam" id="PF02152">
    <property type="entry name" value="FolB"/>
    <property type="match status" value="1"/>
</dbReference>
<comment type="function">
    <text evidence="6">Catalyzes the conversion of 7,8-dihydroneopterin to 6-hydroxymethyl-7,8-dihydropterin.</text>
</comment>
<evidence type="ECO:0000256" key="5">
    <source>
        <dbReference type="ARBA" id="ARBA00023239"/>
    </source>
</evidence>
<dbReference type="Gene3D" id="3.30.1130.10">
    <property type="match status" value="1"/>
</dbReference>
<feature type="domain" description="Dihydroneopterin aldolase/epimerase" evidence="7">
    <location>
        <begin position="4"/>
        <end position="116"/>
    </location>
</feature>
<evidence type="ECO:0000256" key="1">
    <source>
        <dbReference type="ARBA" id="ARBA00001353"/>
    </source>
</evidence>
<dbReference type="AlphaFoldDB" id="A0A1H1S0W9"/>
<evidence type="ECO:0000313" key="8">
    <source>
        <dbReference type="EMBL" id="SDS41595.1"/>
    </source>
</evidence>
<dbReference type="NCBIfam" id="TIGR00526">
    <property type="entry name" value="folB_dom"/>
    <property type="match status" value="1"/>
</dbReference>
<dbReference type="SUPFAM" id="SSF55620">
    <property type="entry name" value="Tetrahydrobiopterin biosynthesis enzymes-like"/>
    <property type="match status" value="1"/>
</dbReference>
<evidence type="ECO:0000256" key="4">
    <source>
        <dbReference type="ARBA" id="ARBA00022909"/>
    </source>
</evidence>
<dbReference type="PANTHER" id="PTHR42844">
    <property type="entry name" value="DIHYDRONEOPTERIN ALDOLASE 1-RELATED"/>
    <property type="match status" value="1"/>
</dbReference>
<keyword evidence="5 6" id="KW-0456">Lyase</keyword>
<organism evidence="8 9">
    <name type="scientific">Winogradskyella sediminis</name>
    <dbReference type="NCBI Taxonomy" id="1382466"/>
    <lineage>
        <taxon>Bacteria</taxon>
        <taxon>Pseudomonadati</taxon>
        <taxon>Bacteroidota</taxon>
        <taxon>Flavobacteriia</taxon>
        <taxon>Flavobacteriales</taxon>
        <taxon>Flavobacteriaceae</taxon>
        <taxon>Winogradskyella</taxon>
    </lineage>
</organism>
<dbReference type="GO" id="GO:0046656">
    <property type="term" value="P:folic acid biosynthetic process"/>
    <property type="evidence" value="ECO:0007669"/>
    <property type="project" value="UniProtKB-UniRule"/>
</dbReference>
<evidence type="ECO:0000256" key="3">
    <source>
        <dbReference type="ARBA" id="ARBA00005708"/>
    </source>
</evidence>
<protein>
    <recommendedName>
        <fullName evidence="6">7,8-dihydroneopterin aldolase</fullName>
        <ecNumber evidence="6">4.1.2.25</ecNumber>
    </recommendedName>
</protein>
<dbReference type="UniPathway" id="UPA00077">
    <property type="reaction ID" value="UER00154"/>
</dbReference>
<dbReference type="InterPro" id="IPR006156">
    <property type="entry name" value="Dihydroneopterin_aldolase"/>
</dbReference>
<evidence type="ECO:0000256" key="2">
    <source>
        <dbReference type="ARBA" id="ARBA00005013"/>
    </source>
</evidence>
<evidence type="ECO:0000313" key="9">
    <source>
        <dbReference type="Proteomes" id="UP000198963"/>
    </source>
</evidence>
<comment type="similarity">
    <text evidence="3 6">Belongs to the DHNA family.</text>
</comment>
<sequence>MGIIKVENIRVFANHGCLKEETAIGSDYRVDIEVKANLQTSASSDELSDTVDYVLLNKIVREEMAKPSKLLETVAKRILNRVFNEEALITKATIAVSKINPPIGGDVEMVTIKMSQKRKKQTYLG</sequence>
<name>A0A1H1S0W9_9FLAO</name>
<comment type="catalytic activity">
    <reaction evidence="1 6">
        <text>7,8-dihydroneopterin = 6-hydroxymethyl-7,8-dihydropterin + glycolaldehyde</text>
        <dbReference type="Rhea" id="RHEA:10540"/>
        <dbReference type="ChEBI" id="CHEBI:17001"/>
        <dbReference type="ChEBI" id="CHEBI:17071"/>
        <dbReference type="ChEBI" id="CHEBI:44841"/>
        <dbReference type="EC" id="4.1.2.25"/>
    </reaction>
</comment>
<dbReference type="InterPro" id="IPR043133">
    <property type="entry name" value="GTP-CH-I_C/QueF"/>
</dbReference>
<dbReference type="EMBL" id="LT629774">
    <property type="protein sequence ID" value="SDS41595.1"/>
    <property type="molecule type" value="Genomic_DNA"/>
</dbReference>
<dbReference type="EC" id="4.1.2.25" evidence="6"/>
<dbReference type="Proteomes" id="UP000198963">
    <property type="component" value="Chromosome I"/>
</dbReference>
<dbReference type="GO" id="GO:0046654">
    <property type="term" value="P:tetrahydrofolate biosynthetic process"/>
    <property type="evidence" value="ECO:0007669"/>
    <property type="project" value="UniProtKB-UniRule"/>
</dbReference>
<reference evidence="8 9" key="1">
    <citation type="submission" date="2016-10" db="EMBL/GenBank/DDBJ databases">
        <authorList>
            <person name="Varghese N."/>
            <person name="Submissions S."/>
        </authorList>
    </citation>
    <scope>NUCLEOTIDE SEQUENCE [LARGE SCALE GENOMIC DNA]</scope>
    <source>
        <strain evidence="8 9">RHA_55</strain>
    </source>
</reference>
<dbReference type="RefSeq" id="WP_092445863.1">
    <property type="nucleotide sequence ID" value="NZ_LT629774.1"/>
</dbReference>
<keyword evidence="4 6" id="KW-0289">Folate biosynthesis</keyword>
<dbReference type="GO" id="GO:0004150">
    <property type="term" value="F:dihydroneopterin aldolase activity"/>
    <property type="evidence" value="ECO:0007669"/>
    <property type="project" value="UniProtKB-UniRule"/>
</dbReference>
<comment type="pathway">
    <text evidence="2 6">Cofactor biosynthesis; tetrahydrofolate biosynthesis; 2-amino-4-hydroxy-6-hydroxymethyl-7,8-dihydropteridine diphosphate from 7,8-dihydroneopterin triphosphate: step 3/4.</text>
</comment>
<evidence type="ECO:0000259" key="7">
    <source>
        <dbReference type="SMART" id="SM00905"/>
    </source>
</evidence>
<keyword evidence="9" id="KW-1185">Reference proteome</keyword>
<dbReference type="STRING" id="1249933.SAMN04489797_1555"/>
<dbReference type="InterPro" id="IPR006157">
    <property type="entry name" value="FolB_dom"/>
</dbReference>
<dbReference type="PANTHER" id="PTHR42844:SF1">
    <property type="entry name" value="DIHYDRONEOPTERIN ALDOLASE 1-RELATED"/>
    <property type="match status" value="1"/>
</dbReference>